<reference evidence="6 7" key="1">
    <citation type="journal article" date="2016" name="Nat. Commun.">
        <title>Thousands of microbial genomes shed light on interconnected biogeochemical processes in an aquifer system.</title>
        <authorList>
            <person name="Anantharaman K."/>
            <person name="Brown C.T."/>
            <person name="Hug L.A."/>
            <person name="Sharon I."/>
            <person name="Castelle C.J."/>
            <person name="Probst A.J."/>
            <person name="Thomas B.C."/>
            <person name="Singh A."/>
            <person name="Wilkins M.J."/>
            <person name="Karaoz U."/>
            <person name="Brodie E.L."/>
            <person name="Williams K.H."/>
            <person name="Hubbard S.S."/>
            <person name="Banfield J.F."/>
        </authorList>
    </citation>
    <scope>NUCLEOTIDE SEQUENCE [LARGE SCALE GENOMIC DNA]</scope>
</reference>
<dbReference type="Pfam" id="PF10755">
    <property type="entry name" value="DUF2585"/>
    <property type="match status" value="1"/>
</dbReference>
<proteinExistence type="predicted"/>
<evidence type="ECO:0000313" key="7">
    <source>
        <dbReference type="Proteomes" id="UP000178774"/>
    </source>
</evidence>
<gene>
    <name evidence="6" type="ORF">A2822_03445</name>
</gene>
<evidence type="ECO:0000256" key="1">
    <source>
        <dbReference type="ARBA" id="ARBA00022475"/>
    </source>
</evidence>
<keyword evidence="1" id="KW-1003">Cell membrane</keyword>
<evidence type="ECO:0000256" key="4">
    <source>
        <dbReference type="ARBA" id="ARBA00023136"/>
    </source>
</evidence>
<feature type="transmembrane region" description="Helical" evidence="5">
    <location>
        <begin position="7"/>
        <end position="28"/>
    </location>
</feature>
<keyword evidence="2 5" id="KW-0812">Transmembrane</keyword>
<feature type="transmembrane region" description="Helical" evidence="5">
    <location>
        <begin position="146"/>
        <end position="166"/>
    </location>
</feature>
<name>A0A1G2HSZ1_9BACT</name>
<sequence length="190" mass="21418">MSKNRIIIIVIGVALIVAVQAAVLYWLGHPVICQCEYLKIWDGAIKGAENSQHLLDWYFFSHVIYGFIIYFFLWLAGARKRGWPLAAMMLVVLLASASWEIFENTHYVVDRYQQATISSNYYGDSIINSLIDTTAVLLGFALAWRLPISVTIILAVTMEFVAGAVIHDNLSLNAIMLIYPFEAILQWQSG</sequence>
<organism evidence="6 7">
    <name type="scientific">Candidatus Staskawiczbacteria bacterium RIFCSPHIGHO2_01_FULL_41_41</name>
    <dbReference type="NCBI Taxonomy" id="1802203"/>
    <lineage>
        <taxon>Bacteria</taxon>
        <taxon>Candidatus Staskawicziibacteriota</taxon>
    </lineage>
</organism>
<evidence type="ECO:0000256" key="3">
    <source>
        <dbReference type="ARBA" id="ARBA00022989"/>
    </source>
</evidence>
<evidence type="ECO:0000256" key="2">
    <source>
        <dbReference type="ARBA" id="ARBA00022692"/>
    </source>
</evidence>
<keyword evidence="3 5" id="KW-1133">Transmembrane helix</keyword>
<dbReference type="Proteomes" id="UP000178774">
    <property type="component" value="Unassembled WGS sequence"/>
</dbReference>
<feature type="transmembrane region" description="Helical" evidence="5">
    <location>
        <begin position="83"/>
        <end position="102"/>
    </location>
</feature>
<dbReference type="AlphaFoldDB" id="A0A1G2HSZ1"/>
<comment type="caution">
    <text evidence="6">The sequence shown here is derived from an EMBL/GenBank/DDBJ whole genome shotgun (WGS) entry which is preliminary data.</text>
</comment>
<evidence type="ECO:0000313" key="6">
    <source>
        <dbReference type="EMBL" id="OGZ65563.1"/>
    </source>
</evidence>
<accession>A0A1G2HSZ1</accession>
<dbReference type="EMBL" id="MHOP01000020">
    <property type="protein sequence ID" value="OGZ65563.1"/>
    <property type="molecule type" value="Genomic_DNA"/>
</dbReference>
<feature type="transmembrane region" description="Helical" evidence="5">
    <location>
        <begin position="57"/>
        <end position="76"/>
    </location>
</feature>
<keyword evidence="4 5" id="KW-0472">Membrane</keyword>
<dbReference type="InterPro" id="IPR019691">
    <property type="entry name" value="DUF2585"/>
</dbReference>
<evidence type="ECO:0000256" key="5">
    <source>
        <dbReference type="SAM" id="Phobius"/>
    </source>
</evidence>
<protein>
    <submittedName>
        <fullName evidence="6">Uncharacterized protein</fullName>
    </submittedName>
</protein>
<dbReference type="GO" id="GO:0005886">
    <property type="term" value="C:plasma membrane"/>
    <property type="evidence" value="ECO:0007669"/>
    <property type="project" value="InterPro"/>
</dbReference>